<dbReference type="GO" id="GO:0050545">
    <property type="term" value="F:sulfopyruvate decarboxylase activity"/>
    <property type="evidence" value="ECO:0007669"/>
    <property type="project" value="TreeGrafter"/>
</dbReference>
<dbReference type="STRING" id="477690.SAMN05216474_0995"/>
<dbReference type="Pfam" id="PF04029">
    <property type="entry name" value="2-ph_phosp"/>
    <property type="match status" value="1"/>
</dbReference>
<keyword evidence="5 8" id="KW-0378">Hydrolase</keyword>
<dbReference type="EMBL" id="FPAS01000001">
    <property type="protein sequence ID" value="SFT51299.1"/>
    <property type="molecule type" value="Genomic_DNA"/>
</dbReference>
<evidence type="ECO:0000256" key="5">
    <source>
        <dbReference type="ARBA" id="ARBA00022801"/>
    </source>
</evidence>
<evidence type="ECO:0000256" key="6">
    <source>
        <dbReference type="ARBA" id="ARBA00022842"/>
    </source>
</evidence>
<dbReference type="InterPro" id="IPR005238">
    <property type="entry name" value="ComB-like"/>
</dbReference>
<evidence type="ECO:0000313" key="9">
    <source>
        <dbReference type="EMBL" id="SFT51299.1"/>
    </source>
</evidence>
<evidence type="ECO:0000256" key="2">
    <source>
        <dbReference type="ARBA" id="ARBA00009997"/>
    </source>
</evidence>
<dbReference type="HAMAP" id="MF_00490">
    <property type="entry name" value="ComB"/>
    <property type="match status" value="1"/>
</dbReference>
<gene>
    <name evidence="8" type="primary">comB</name>
    <name evidence="9" type="ORF">SAMN05216474_0995</name>
</gene>
<keyword evidence="10" id="KW-1185">Reference proteome</keyword>
<dbReference type="PANTHER" id="PTHR37311">
    <property type="entry name" value="2-PHOSPHOSULFOLACTATE PHOSPHATASE-RELATED"/>
    <property type="match status" value="1"/>
</dbReference>
<organism evidence="9 10">
    <name type="scientific">Lishizhenia tianjinensis</name>
    <dbReference type="NCBI Taxonomy" id="477690"/>
    <lineage>
        <taxon>Bacteria</taxon>
        <taxon>Pseudomonadati</taxon>
        <taxon>Bacteroidota</taxon>
        <taxon>Flavobacteriia</taxon>
        <taxon>Flavobacteriales</taxon>
        <taxon>Crocinitomicaceae</taxon>
        <taxon>Lishizhenia</taxon>
    </lineage>
</organism>
<dbReference type="AlphaFoldDB" id="A0A1I6YLB7"/>
<dbReference type="Proteomes" id="UP000236454">
    <property type="component" value="Unassembled WGS sequence"/>
</dbReference>
<name>A0A1I6YLB7_9FLAO</name>
<dbReference type="RefSeq" id="WP_090247055.1">
    <property type="nucleotide sequence ID" value="NZ_FPAS01000001.1"/>
</dbReference>
<protein>
    <recommendedName>
        <fullName evidence="4 8">Probable 2-phosphosulfolactate phosphatase</fullName>
        <ecNumber evidence="3 8">3.1.3.71</ecNumber>
    </recommendedName>
</protein>
<keyword evidence="6 8" id="KW-0460">Magnesium</keyword>
<dbReference type="GO" id="GO:0050532">
    <property type="term" value="F:2-phosphosulfolactate phosphatase activity"/>
    <property type="evidence" value="ECO:0007669"/>
    <property type="project" value="UniProtKB-UniRule"/>
</dbReference>
<evidence type="ECO:0000256" key="7">
    <source>
        <dbReference type="ARBA" id="ARBA00033711"/>
    </source>
</evidence>
<sequence>MDDTRKHIEVCFTPGEYEYFKDEYEIVVVIDVLRATSAICSAFNNGVSALIPVPTIEEAREYQAKGYLVGAERKGQIVDGFDFGNSPYSYMKEELKGQEVVLSTTNGTKAINIAKDADTVVIGALSNLDALCAWLIEQNKNVLCLCSGWQDKFNLEDTICAGAIMEQLIATGNYTSDEDSSIAAKYLYLSAKDNYMGYLKSSSHRRRLKNLNLNEDIKYCLTPNQTDVIPILKNGKLVKI</sequence>
<dbReference type="Gene3D" id="3.90.1560.10">
    <property type="entry name" value="ComB-like"/>
    <property type="match status" value="1"/>
</dbReference>
<dbReference type="InterPro" id="IPR036702">
    <property type="entry name" value="ComB-like_sf"/>
</dbReference>
<evidence type="ECO:0000256" key="1">
    <source>
        <dbReference type="ARBA" id="ARBA00001946"/>
    </source>
</evidence>
<evidence type="ECO:0000313" key="10">
    <source>
        <dbReference type="Proteomes" id="UP000236454"/>
    </source>
</evidence>
<comment type="similarity">
    <text evidence="2 8">Belongs to the ComB family.</text>
</comment>
<comment type="catalytic activity">
    <reaction evidence="7 8">
        <text>(2R)-O-phospho-3-sulfolactate + H2O = (2R)-3-sulfolactate + phosphate</text>
        <dbReference type="Rhea" id="RHEA:23416"/>
        <dbReference type="ChEBI" id="CHEBI:15377"/>
        <dbReference type="ChEBI" id="CHEBI:15597"/>
        <dbReference type="ChEBI" id="CHEBI:43474"/>
        <dbReference type="ChEBI" id="CHEBI:58738"/>
        <dbReference type="EC" id="3.1.3.71"/>
    </reaction>
</comment>
<proteinExistence type="inferred from homology"/>
<dbReference type="PANTHER" id="PTHR37311:SF1">
    <property type="entry name" value="2-PHOSPHOSULFOLACTATE PHOSPHATASE-RELATED"/>
    <property type="match status" value="1"/>
</dbReference>
<accession>A0A1I6YLB7</accession>
<comment type="cofactor">
    <cofactor evidence="1 8">
        <name>Mg(2+)</name>
        <dbReference type="ChEBI" id="CHEBI:18420"/>
    </cofactor>
</comment>
<dbReference type="SUPFAM" id="SSF142823">
    <property type="entry name" value="ComB-like"/>
    <property type="match status" value="1"/>
</dbReference>
<evidence type="ECO:0000256" key="8">
    <source>
        <dbReference type="HAMAP-Rule" id="MF_00490"/>
    </source>
</evidence>
<reference evidence="9 10" key="1">
    <citation type="submission" date="2016-10" db="EMBL/GenBank/DDBJ databases">
        <authorList>
            <person name="de Groot N.N."/>
        </authorList>
    </citation>
    <scope>NUCLEOTIDE SEQUENCE [LARGE SCALE GENOMIC DNA]</scope>
    <source>
        <strain evidence="9 10">CGMCC 1.7005</strain>
    </source>
</reference>
<dbReference type="FunFam" id="3.90.1560.10:FF:000001">
    <property type="entry name" value="Probable 2-phosphosulfolactate phosphatase"/>
    <property type="match status" value="1"/>
</dbReference>
<dbReference type="GO" id="GO:0000287">
    <property type="term" value="F:magnesium ion binding"/>
    <property type="evidence" value="ECO:0007669"/>
    <property type="project" value="UniProtKB-UniRule"/>
</dbReference>
<evidence type="ECO:0000256" key="3">
    <source>
        <dbReference type="ARBA" id="ARBA00012953"/>
    </source>
</evidence>
<dbReference type="EC" id="3.1.3.71" evidence="3 8"/>
<dbReference type="OrthoDB" id="4913at2"/>
<evidence type="ECO:0000256" key="4">
    <source>
        <dbReference type="ARBA" id="ARBA00021948"/>
    </source>
</evidence>